<comment type="catalytic activity">
    <reaction evidence="8">
        <text>arsenic triglutathione + 3 [thioredoxin]-dithiol + 3 S-adenosyl-L-methionine = trimethylarsine + 3 [thioredoxin]-disulfide + 3 glutathione + 3 S-adenosyl-L-homocysteine + 3 H(+)</text>
        <dbReference type="Rhea" id="RHEA:69432"/>
        <dbReference type="Rhea" id="RHEA-COMP:10698"/>
        <dbReference type="Rhea" id="RHEA-COMP:10700"/>
        <dbReference type="ChEBI" id="CHEBI:15378"/>
        <dbReference type="ChEBI" id="CHEBI:27130"/>
        <dbReference type="ChEBI" id="CHEBI:29950"/>
        <dbReference type="ChEBI" id="CHEBI:50058"/>
        <dbReference type="ChEBI" id="CHEBI:57856"/>
        <dbReference type="ChEBI" id="CHEBI:57925"/>
        <dbReference type="ChEBI" id="CHEBI:59789"/>
        <dbReference type="ChEBI" id="CHEBI:183640"/>
        <dbReference type="EC" id="2.1.1.137"/>
    </reaction>
</comment>
<keyword evidence="2" id="KW-0949">S-adenosyl-L-methionine</keyword>
<evidence type="ECO:0000256" key="6">
    <source>
        <dbReference type="ARBA" id="ARBA00047941"/>
    </source>
</evidence>
<evidence type="ECO:0000256" key="7">
    <source>
        <dbReference type="ARBA" id="ARBA00047943"/>
    </source>
</evidence>
<dbReference type="Gene3D" id="3.40.50.150">
    <property type="entry name" value="Vaccinia Virus protein VP39"/>
    <property type="match status" value="1"/>
</dbReference>
<organism evidence="10 11">
    <name type="scientific">Anaerosolibacter carboniphilus</name>
    <dbReference type="NCBI Taxonomy" id="1417629"/>
    <lineage>
        <taxon>Bacteria</taxon>
        <taxon>Bacillati</taxon>
        <taxon>Bacillota</taxon>
        <taxon>Clostridia</taxon>
        <taxon>Peptostreptococcales</taxon>
        <taxon>Thermotaleaceae</taxon>
        <taxon>Anaerosolibacter</taxon>
    </lineage>
</organism>
<dbReference type="GO" id="GO:0032259">
    <property type="term" value="P:methylation"/>
    <property type="evidence" value="ECO:0007669"/>
    <property type="project" value="UniProtKB-KW"/>
</dbReference>
<feature type="domain" description="Methyltransferase" evidence="9">
    <location>
        <begin position="73"/>
        <end position="220"/>
    </location>
</feature>
<dbReference type="NCBIfam" id="NF008823">
    <property type="entry name" value="PRK11873.1"/>
    <property type="match status" value="1"/>
</dbReference>
<evidence type="ECO:0000313" key="11">
    <source>
        <dbReference type="Proteomes" id="UP000579281"/>
    </source>
</evidence>
<evidence type="ECO:0000256" key="2">
    <source>
        <dbReference type="ARBA" id="ARBA00022691"/>
    </source>
</evidence>
<dbReference type="EMBL" id="JACHEN010000005">
    <property type="protein sequence ID" value="MBB6215047.1"/>
    <property type="molecule type" value="Genomic_DNA"/>
</dbReference>
<comment type="caution">
    <text evidence="10">The sequence shown here is derived from an EMBL/GenBank/DDBJ whole genome shotgun (WGS) entry which is preliminary data.</text>
</comment>
<dbReference type="AlphaFoldDB" id="A0A841KNP5"/>
<comment type="similarity">
    <text evidence="3">Belongs to the methyltransferase superfamily. Arsenite methyltransferase family.</text>
</comment>
<dbReference type="RefSeq" id="WP_184308991.1">
    <property type="nucleotide sequence ID" value="NZ_JACHEN010000005.1"/>
</dbReference>
<dbReference type="Pfam" id="PF13847">
    <property type="entry name" value="Methyltransf_31"/>
    <property type="match status" value="1"/>
</dbReference>
<proteinExistence type="inferred from homology"/>
<dbReference type="PANTHER" id="PTHR43675:SF8">
    <property type="entry name" value="ARSENITE METHYLTRANSFERASE"/>
    <property type="match status" value="1"/>
</dbReference>
<dbReference type="InterPro" id="IPR029063">
    <property type="entry name" value="SAM-dependent_MTases_sf"/>
</dbReference>
<evidence type="ECO:0000313" key="10">
    <source>
        <dbReference type="EMBL" id="MBB6215047.1"/>
    </source>
</evidence>
<dbReference type="GO" id="GO:0030791">
    <property type="term" value="F:arsenite methyltransferase activity"/>
    <property type="evidence" value="ECO:0007669"/>
    <property type="project" value="UniProtKB-EC"/>
</dbReference>
<keyword evidence="11" id="KW-1185">Reference proteome</keyword>
<gene>
    <name evidence="10" type="ORF">HNQ80_001136</name>
</gene>
<keyword evidence="1 10" id="KW-0808">Transferase</keyword>
<protein>
    <recommendedName>
        <fullName evidence="5">Arsenite methyltransferase</fullName>
        <ecNumber evidence="4">2.1.1.137</ecNumber>
    </recommendedName>
</protein>
<accession>A0A841KNP5</accession>
<dbReference type="InterPro" id="IPR025714">
    <property type="entry name" value="Methyltranfer_dom"/>
</dbReference>
<dbReference type="SUPFAM" id="SSF53335">
    <property type="entry name" value="S-adenosyl-L-methionine-dependent methyltransferases"/>
    <property type="match status" value="1"/>
</dbReference>
<dbReference type="EC" id="2.1.1.137" evidence="4"/>
<evidence type="ECO:0000256" key="4">
    <source>
        <dbReference type="ARBA" id="ARBA00034521"/>
    </source>
</evidence>
<evidence type="ECO:0000256" key="3">
    <source>
        <dbReference type="ARBA" id="ARBA00034487"/>
    </source>
</evidence>
<evidence type="ECO:0000256" key="8">
    <source>
        <dbReference type="ARBA" id="ARBA00048428"/>
    </source>
</evidence>
<reference evidence="10 11" key="1">
    <citation type="submission" date="2020-08" db="EMBL/GenBank/DDBJ databases">
        <title>Genomic Encyclopedia of Type Strains, Phase IV (KMG-IV): sequencing the most valuable type-strain genomes for metagenomic binning, comparative biology and taxonomic classification.</title>
        <authorList>
            <person name="Goeker M."/>
        </authorList>
    </citation>
    <scope>NUCLEOTIDE SEQUENCE [LARGE SCALE GENOMIC DNA]</scope>
    <source>
        <strain evidence="10 11">DSM 103526</strain>
    </source>
</reference>
<keyword evidence="10" id="KW-0489">Methyltransferase</keyword>
<dbReference type="CDD" id="cd02440">
    <property type="entry name" value="AdoMet_MTases"/>
    <property type="match status" value="1"/>
</dbReference>
<evidence type="ECO:0000256" key="1">
    <source>
        <dbReference type="ARBA" id="ARBA00022679"/>
    </source>
</evidence>
<sequence length="273" mass="29209">MNFDVKQKVRDYYGGIASQVKSTSSSGCGCNASCCGDVSNSSLIYNSEQLKNLPKEAVAASLGCADPVIFADIKEGETVLDLGSGGGIDVLVASRYVGATGKVYGLDMTDEMLELANQNKTKMGATNVEFIKGFIEEIPLNNEAVDCILSNCVINLSEDKERALTEAHRVLKAGGRLAIADIVNLTDVPDHVRKSAELWAGCIAGTLKVGEYKEILEKVGFTNVEIEPVHVYTKSVIESLANQKDTNLADILAQTDIEILDGAFAGAYIKAYK</sequence>
<comment type="catalytic activity">
    <reaction evidence="6">
        <text>arsenic triglutathione + [thioredoxin]-dithiol + S-adenosyl-L-methionine + 2 H2O = methylarsonous acid + [thioredoxin]-disulfide + 3 glutathione + S-adenosyl-L-homocysteine + H(+)</text>
        <dbReference type="Rhea" id="RHEA:69460"/>
        <dbReference type="Rhea" id="RHEA-COMP:10698"/>
        <dbReference type="Rhea" id="RHEA-COMP:10700"/>
        <dbReference type="ChEBI" id="CHEBI:15377"/>
        <dbReference type="ChEBI" id="CHEBI:15378"/>
        <dbReference type="ChEBI" id="CHEBI:17826"/>
        <dbReference type="ChEBI" id="CHEBI:29950"/>
        <dbReference type="ChEBI" id="CHEBI:50058"/>
        <dbReference type="ChEBI" id="CHEBI:57856"/>
        <dbReference type="ChEBI" id="CHEBI:57925"/>
        <dbReference type="ChEBI" id="CHEBI:59789"/>
        <dbReference type="ChEBI" id="CHEBI:183640"/>
        <dbReference type="EC" id="2.1.1.137"/>
    </reaction>
</comment>
<dbReference type="PANTHER" id="PTHR43675">
    <property type="entry name" value="ARSENITE METHYLTRANSFERASE"/>
    <property type="match status" value="1"/>
</dbReference>
<evidence type="ECO:0000256" key="5">
    <source>
        <dbReference type="ARBA" id="ARBA00034545"/>
    </source>
</evidence>
<dbReference type="InterPro" id="IPR026669">
    <property type="entry name" value="Arsenite_MeTrfase-like"/>
</dbReference>
<evidence type="ECO:0000259" key="9">
    <source>
        <dbReference type="Pfam" id="PF13847"/>
    </source>
</evidence>
<name>A0A841KNP5_9FIRM</name>
<comment type="catalytic activity">
    <reaction evidence="7">
        <text>arsenic triglutathione + 2 [thioredoxin]-dithiol + 2 S-adenosyl-L-methionine + H2O = dimethylarsinous acid + 2 [thioredoxin]-disulfide + 3 glutathione + 2 S-adenosyl-L-homocysteine + 2 H(+)</text>
        <dbReference type="Rhea" id="RHEA:69464"/>
        <dbReference type="Rhea" id="RHEA-COMP:10698"/>
        <dbReference type="Rhea" id="RHEA-COMP:10700"/>
        <dbReference type="ChEBI" id="CHEBI:15377"/>
        <dbReference type="ChEBI" id="CHEBI:15378"/>
        <dbReference type="ChEBI" id="CHEBI:23808"/>
        <dbReference type="ChEBI" id="CHEBI:29950"/>
        <dbReference type="ChEBI" id="CHEBI:50058"/>
        <dbReference type="ChEBI" id="CHEBI:57856"/>
        <dbReference type="ChEBI" id="CHEBI:57925"/>
        <dbReference type="ChEBI" id="CHEBI:59789"/>
        <dbReference type="ChEBI" id="CHEBI:183640"/>
        <dbReference type="EC" id="2.1.1.137"/>
    </reaction>
</comment>
<dbReference type="Proteomes" id="UP000579281">
    <property type="component" value="Unassembled WGS sequence"/>
</dbReference>